<dbReference type="EMBL" id="LWDX02022700">
    <property type="protein sequence ID" value="OEL31804.1"/>
    <property type="molecule type" value="Genomic_DNA"/>
</dbReference>
<sequence length="52" mass="5613">LQHMLGGLRGWRRDQRDAVLGQARVPHQLHHQVVGGSTATCALSAATRCPQA</sequence>
<name>A0A1E5W349_9POAL</name>
<proteinExistence type="predicted"/>
<protein>
    <submittedName>
        <fullName evidence="1">Uncharacterized protein</fullName>
    </submittedName>
</protein>
<accession>A0A1E5W349</accession>
<organism evidence="1 2">
    <name type="scientific">Dichanthelium oligosanthes</name>
    <dbReference type="NCBI Taxonomy" id="888268"/>
    <lineage>
        <taxon>Eukaryota</taxon>
        <taxon>Viridiplantae</taxon>
        <taxon>Streptophyta</taxon>
        <taxon>Embryophyta</taxon>
        <taxon>Tracheophyta</taxon>
        <taxon>Spermatophyta</taxon>
        <taxon>Magnoliopsida</taxon>
        <taxon>Liliopsida</taxon>
        <taxon>Poales</taxon>
        <taxon>Poaceae</taxon>
        <taxon>PACMAD clade</taxon>
        <taxon>Panicoideae</taxon>
        <taxon>Panicodae</taxon>
        <taxon>Paniceae</taxon>
        <taxon>Dichantheliinae</taxon>
        <taxon>Dichanthelium</taxon>
    </lineage>
</organism>
<comment type="caution">
    <text evidence="1">The sequence shown here is derived from an EMBL/GenBank/DDBJ whole genome shotgun (WGS) entry which is preliminary data.</text>
</comment>
<reference evidence="1 2" key="1">
    <citation type="submission" date="2016-09" db="EMBL/GenBank/DDBJ databases">
        <title>The draft genome of Dichanthelium oligosanthes: A C3 panicoid grass species.</title>
        <authorList>
            <person name="Studer A.J."/>
            <person name="Schnable J.C."/>
            <person name="Brutnell T.P."/>
        </authorList>
    </citation>
    <scope>NUCLEOTIDE SEQUENCE [LARGE SCALE GENOMIC DNA]</scope>
    <source>
        <strain evidence="2">cv. Kellogg 1175</strain>
        <tissue evidence="1">Leaf</tissue>
    </source>
</reference>
<feature type="non-terminal residue" evidence="1">
    <location>
        <position position="1"/>
    </location>
</feature>
<keyword evidence="2" id="KW-1185">Reference proteome</keyword>
<evidence type="ECO:0000313" key="1">
    <source>
        <dbReference type="EMBL" id="OEL31804.1"/>
    </source>
</evidence>
<gene>
    <name evidence="1" type="ORF">BAE44_0007187</name>
</gene>
<evidence type="ECO:0000313" key="2">
    <source>
        <dbReference type="Proteomes" id="UP000095767"/>
    </source>
</evidence>
<dbReference type="Proteomes" id="UP000095767">
    <property type="component" value="Unassembled WGS sequence"/>
</dbReference>
<dbReference type="AlphaFoldDB" id="A0A1E5W349"/>